<dbReference type="eggNOG" id="ENOG502SCQP">
    <property type="taxonomic scope" value="Eukaryota"/>
</dbReference>
<dbReference type="Pfam" id="PF13331">
    <property type="entry name" value="DUF4093"/>
    <property type="match status" value="1"/>
</dbReference>
<dbReference type="SUPFAM" id="SSF110455">
    <property type="entry name" value="Toprim domain"/>
    <property type="match status" value="1"/>
</dbReference>
<dbReference type="InParanoid" id="E1Z8G5"/>
<name>E1Z8G5_CHLVA</name>
<keyword evidence="3" id="KW-1185">Reference proteome</keyword>
<reference evidence="2 3" key="1">
    <citation type="journal article" date="2010" name="Plant Cell">
        <title>The Chlorella variabilis NC64A genome reveals adaptation to photosymbiosis, coevolution with viruses, and cryptic sex.</title>
        <authorList>
            <person name="Blanc G."/>
            <person name="Duncan G."/>
            <person name="Agarkova I."/>
            <person name="Borodovsky M."/>
            <person name="Gurnon J."/>
            <person name="Kuo A."/>
            <person name="Lindquist E."/>
            <person name="Lucas S."/>
            <person name="Pangilinan J."/>
            <person name="Polle J."/>
            <person name="Salamov A."/>
            <person name="Terry A."/>
            <person name="Yamada T."/>
            <person name="Dunigan D.D."/>
            <person name="Grigoriev I.V."/>
            <person name="Claverie J.M."/>
            <person name="Van Etten J.L."/>
        </authorList>
    </citation>
    <scope>NUCLEOTIDE SEQUENCE [LARGE SCALE GENOMIC DNA]</scope>
    <source>
        <strain evidence="2 3">NC64A</strain>
    </source>
</reference>
<dbReference type="GO" id="GO:0043822">
    <property type="term" value="F:ribonuclease M5 activity"/>
    <property type="evidence" value="ECO:0007669"/>
    <property type="project" value="TreeGrafter"/>
</dbReference>
<dbReference type="PANTHER" id="PTHR39156:SF1">
    <property type="entry name" value="RIBONUCLEASE M5"/>
    <property type="match status" value="1"/>
</dbReference>
<sequence>MQAELAVAAQRYRGGLLLLLDPDVAGRQARRTLDDRLPGCLHAFLPSPLATAAAATKHHDQGNVGVEHAAAATIRAALAAPRRSDPQRQLFERHHLLSWGLVAELHARGGNVAWRRSQVCAYLGLGECDGKQLLRQLNRYGFTRQEVERALEWAERSVGSDGAAQQRQ</sequence>
<dbReference type="KEGG" id="cvr:CHLNCDRAFT_142397"/>
<dbReference type="AlphaFoldDB" id="E1Z8G5"/>
<dbReference type="EMBL" id="GL433838">
    <property type="protein sequence ID" value="EFN58344.1"/>
    <property type="molecule type" value="Genomic_DNA"/>
</dbReference>
<dbReference type="Gene3D" id="3.40.1360.10">
    <property type="match status" value="1"/>
</dbReference>
<dbReference type="PANTHER" id="PTHR39156">
    <property type="entry name" value="RIBONUCLEASE M5"/>
    <property type="match status" value="1"/>
</dbReference>
<dbReference type="InterPro" id="IPR025156">
    <property type="entry name" value="RNase_M5_C"/>
</dbReference>
<dbReference type="RefSeq" id="XP_005850446.1">
    <property type="nucleotide sequence ID" value="XM_005850384.1"/>
</dbReference>
<dbReference type="STRING" id="554065.E1Z8G5"/>
<evidence type="ECO:0000313" key="2">
    <source>
        <dbReference type="EMBL" id="EFN58344.1"/>
    </source>
</evidence>
<evidence type="ECO:0000313" key="3">
    <source>
        <dbReference type="Proteomes" id="UP000008141"/>
    </source>
</evidence>
<gene>
    <name evidence="2" type="ORF">CHLNCDRAFT_142397</name>
</gene>
<protein>
    <recommendedName>
        <fullName evidence="1">Ribonuclease M5 C-terminal domain-containing protein</fullName>
    </recommendedName>
</protein>
<dbReference type="GO" id="GO:0006364">
    <property type="term" value="P:rRNA processing"/>
    <property type="evidence" value="ECO:0007669"/>
    <property type="project" value="TreeGrafter"/>
</dbReference>
<evidence type="ECO:0000259" key="1">
    <source>
        <dbReference type="Pfam" id="PF13331"/>
    </source>
</evidence>
<dbReference type="OMA" id="YLGVGEC"/>
<accession>E1Z8G5</accession>
<dbReference type="GeneID" id="17357508"/>
<organism evidence="3">
    <name type="scientific">Chlorella variabilis</name>
    <name type="common">Green alga</name>
    <dbReference type="NCBI Taxonomy" id="554065"/>
    <lineage>
        <taxon>Eukaryota</taxon>
        <taxon>Viridiplantae</taxon>
        <taxon>Chlorophyta</taxon>
        <taxon>core chlorophytes</taxon>
        <taxon>Trebouxiophyceae</taxon>
        <taxon>Chlorellales</taxon>
        <taxon>Chlorellaceae</taxon>
        <taxon>Chlorella clade</taxon>
        <taxon>Chlorella</taxon>
    </lineage>
</organism>
<dbReference type="OrthoDB" id="536870at2759"/>
<dbReference type="Proteomes" id="UP000008141">
    <property type="component" value="Unassembled WGS sequence"/>
</dbReference>
<feature type="domain" description="Ribonuclease M5 C-terminal" evidence="1">
    <location>
        <begin position="63"/>
        <end position="151"/>
    </location>
</feature>
<proteinExistence type="predicted"/>